<reference evidence="3" key="1">
    <citation type="submission" date="2021-10" db="EMBL/GenBank/DDBJ databases">
        <title>De novo Genome Assembly of Clathrus columnatus (Basidiomycota, Fungi) Using Illumina and Nanopore Sequence Data.</title>
        <authorList>
            <person name="Ogiso-Tanaka E."/>
            <person name="Itagaki H."/>
            <person name="Hosoya T."/>
            <person name="Hosaka K."/>
        </authorList>
    </citation>
    <scope>NUCLEOTIDE SEQUENCE</scope>
    <source>
        <strain evidence="3">MO-923</strain>
    </source>
</reference>
<dbReference type="PANTHER" id="PTHR47433">
    <property type="entry name" value="VACUOLAR PROTEIN SORTING-ASSOCIATED PROTEIN 17"/>
    <property type="match status" value="1"/>
</dbReference>
<feature type="domain" description="PX" evidence="2">
    <location>
        <begin position="95"/>
        <end position="205"/>
    </location>
</feature>
<proteinExistence type="predicted"/>
<dbReference type="GO" id="GO:0005829">
    <property type="term" value="C:cytosol"/>
    <property type="evidence" value="ECO:0007669"/>
    <property type="project" value="GOC"/>
</dbReference>
<dbReference type="GO" id="GO:0006886">
    <property type="term" value="P:intracellular protein transport"/>
    <property type="evidence" value="ECO:0007669"/>
    <property type="project" value="TreeGrafter"/>
</dbReference>
<feature type="compositionally biased region" description="Polar residues" evidence="1">
    <location>
        <begin position="11"/>
        <end position="36"/>
    </location>
</feature>
<feature type="compositionally biased region" description="Low complexity" evidence="1">
    <location>
        <begin position="486"/>
        <end position="495"/>
    </location>
</feature>
<evidence type="ECO:0000313" key="4">
    <source>
        <dbReference type="Proteomes" id="UP001050691"/>
    </source>
</evidence>
<dbReference type="Pfam" id="PF09325">
    <property type="entry name" value="Vps5"/>
    <property type="match status" value="1"/>
</dbReference>
<dbReference type="InterPro" id="IPR037907">
    <property type="entry name" value="Vps17_PX"/>
</dbReference>
<keyword evidence="4" id="KW-1185">Reference proteome</keyword>
<gene>
    <name evidence="3" type="ORF">Clacol_001363</name>
</gene>
<feature type="compositionally biased region" description="Low complexity" evidence="1">
    <location>
        <begin position="585"/>
        <end position="597"/>
    </location>
</feature>
<organism evidence="3 4">
    <name type="scientific">Clathrus columnatus</name>
    <dbReference type="NCBI Taxonomy" id="1419009"/>
    <lineage>
        <taxon>Eukaryota</taxon>
        <taxon>Fungi</taxon>
        <taxon>Dikarya</taxon>
        <taxon>Basidiomycota</taxon>
        <taxon>Agaricomycotina</taxon>
        <taxon>Agaricomycetes</taxon>
        <taxon>Phallomycetidae</taxon>
        <taxon>Phallales</taxon>
        <taxon>Clathraceae</taxon>
        <taxon>Clathrus</taxon>
    </lineage>
</organism>
<dbReference type="InterPro" id="IPR015404">
    <property type="entry name" value="Vps5_C"/>
</dbReference>
<evidence type="ECO:0000313" key="3">
    <source>
        <dbReference type="EMBL" id="GJJ07163.1"/>
    </source>
</evidence>
<dbReference type="AlphaFoldDB" id="A0AAV5A1R8"/>
<evidence type="ECO:0000256" key="1">
    <source>
        <dbReference type="SAM" id="MobiDB-lite"/>
    </source>
</evidence>
<feature type="compositionally biased region" description="Polar residues" evidence="1">
    <location>
        <begin position="79"/>
        <end position="89"/>
    </location>
</feature>
<evidence type="ECO:0000259" key="2">
    <source>
        <dbReference type="SMART" id="SM00312"/>
    </source>
</evidence>
<dbReference type="CDD" id="cd06891">
    <property type="entry name" value="PX_Vps17p"/>
    <property type="match status" value="1"/>
</dbReference>
<dbReference type="Gene3D" id="3.30.1520.10">
    <property type="entry name" value="Phox-like domain"/>
    <property type="match status" value="1"/>
</dbReference>
<dbReference type="Pfam" id="PF00787">
    <property type="entry name" value="PX"/>
    <property type="match status" value="1"/>
</dbReference>
<feature type="compositionally biased region" description="Low complexity" evidence="1">
    <location>
        <begin position="37"/>
        <end position="49"/>
    </location>
</feature>
<dbReference type="InterPro" id="IPR053055">
    <property type="entry name" value="VPS17"/>
</dbReference>
<feature type="compositionally biased region" description="Low complexity" evidence="1">
    <location>
        <begin position="552"/>
        <end position="577"/>
    </location>
</feature>
<dbReference type="EMBL" id="BPWL01000002">
    <property type="protein sequence ID" value="GJJ07163.1"/>
    <property type="molecule type" value="Genomic_DNA"/>
</dbReference>
<dbReference type="SUPFAM" id="SSF64268">
    <property type="entry name" value="PX domain"/>
    <property type="match status" value="1"/>
</dbReference>
<comment type="caution">
    <text evidence="3">The sequence shown here is derived from an EMBL/GenBank/DDBJ whole genome shotgun (WGS) entry which is preliminary data.</text>
</comment>
<dbReference type="InterPro" id="IPR027267">
    <property type="entry name" value="AH/BAR_dom_sf"/>
</dbReference>
<dbReference type="GO" id="GO:0030905">
    <property type="term" value="C:retromer, tubulation complex"/>
    <property type="evidence" value="ECO:0007669"/>
    <property type="project" value="TreeGrafter"/>
</dbReference>
<feature type="region of interest" description="Disordered" evidence="1">
    <location>
        <begin position="526"/>
        <end position="600"/>
    </location>
</feature>
<feature type="compositionally biased region" description="Polar residues" evidence="1">
    <location>
        <begin position="526"/>
        <end position="547"/>
    </location>
</feature>
<name>A0AAV5A1R8_9AGAM</name>
<dbReference type="GO" id="GO:0005768">
    <property type="term" value="C:endosome"/>
    <property type="evidence" value="ECO:0007669"/>
    <property type="project" value="TreeGrafter"/>
</dbReference>
<dbReference type="CDD" id="cd07596">
    <property type="entry name" value="BAR_SNX"/>
    <property type="match status" value="1"/>
</dbReference>
<sequence length="731" mass="79010">MSAYDPLNSGFGDSSAQDTLNPQWNDSSHTPGYMTSTGAGPAPAGATPPIQSVTQQPDRGPFGREPQIYGQPEPGLISPATNTASNGQSFERPEPYIRIRITGMDRNRRDILIKFDAQTNLPNFTGQTYRNISRSYFEFQQFAEQITYSNPQTIVPALPLSQTSAPSDDEDDRLVKYMLQRWFSRICEDPFILQDEELRLFVESDFGYQPTPRPRRKTNSSFSLLKRGVPDEDEDLQRARFELTKLETQYFDVARSVDRLSRARKALSIAQSEMGNKLVNISTSEGHPPLAHAFKKFGRAWHSLADLDQAQAISECVVLGDSLGYQGINARAAKETLLQRAGVLEEHHAAVKNTINKRRQIERMKASTNIRPDKVDEALEELEEATKFEEMLARRVDGISQNLHRGLHRQSRLAQDDITVALIENARSSILYEKQILRELESLRTDFNNAAKPAPPPTQTVGNIAPVRPLTPPQMATGSWTVPRAQGSQQQQGQGPPLDPRTSGVVPPKNTLPHIYTQQTVNSGSLSASTATIQGPVSSGPVLSNPNPLHRSAPAYTSSTSAPPSAIAGPGFMQAPNPLGPPLSSPGAGPSSARPLSTGVGIVSASPSINSAHAASSSSHIDGTKSMLITPTHTQAPVPAAGQIPSGSRGFDPLLSPGGLNRNTSVSSVGIANGNGFHQHPLAASMMPPSTAGQGQLPLQGNTSNLQASQYGTMRRKLDAREAAAKLANFL</sequence>
<feature type="region of interest" description="Disordered" evidence="1">
    <location>
        <begin position="1"/>
        <end position="94"/>
    </location>
</feature>
<protein>
    <recommendedName>
        <fullName evidence="2">PX domain-containing protein</fullName>
    </recommendedName>
</protein>
<feature type="region of interest" description="Disordered" evidence="1">
    <location>
        <begin position="450"/>
        <end position="512"/>
    </location>
</feature>
<dbReference type="PANTHER" id="PTHR47433:SF1">
    <property type="entry name" value="VACUOLAR PROTEIN SORTING-ASSOCIATED PROTEIN 17"/>
    <property type="match status" value="1"/>
</dbReference>
<dbReference type="SMART" id="SM00312">
    <property type="entry name" value="PX"/>
    <property type="match status" value="1"/>
</dbReference>
<dbReference type="Gene3D" id="1.20.1270.60">
    <property type="entry name" value="Arfaptin homology (AH) domain/BAR domain"/>
    <property type="match status" value="1"/>
</dbReference>
<accession>A0AAV5A1R8</accession>
<dbReference type="Proteomes" id="UP001050691">
    <property type="component" value="Unassembled WGS sequence"/>
</dbReference>
<dbReference type="InterPro" id="IPR001683">
    <property type="entry name" value="PX_dom"/>
</dbReference>
<dbReference type="InterPro" id="IPR036871">
    <property type="entry name" value="PX_dom_sf"/>
</dbReference>
<dbReference type="GO" id="GO:0032266">
    <property type="term" value="F:phosphatidylinositol-3-phosphate binding"/>
    <property type="evidence" value="ECO:0007669"/>
    <property type="project" value="TreeGrafter"/>
</dbReference>
<dbReference type="GO" id="GO:0042147">
    <property type="term" value="P:retrograde transport, endosome to Golgi"/>
    <property type="evidence" value="ECO:0007669"/>
    <property type="project" value="TreeGrafter"/>
</dbReference>